<name>A0A5J9SEB1_9POAL</name>
<dbReference type="EMBL" id="RWGY01001074">
    <property type="protein sequence ID" value="TVT97096.1"/>
    <property type="molecule type" value="Genomic_DNA"/>
</dbReference>
<evidence type="ECO:0000256" key="1">
    <source>
        <dbReference type="SAM" id="MobiDB-lite"/>
    </source>
</evidence>
<comment type="caution">
    <text evidence="2">The sequence shown here is derived from an EMBL/GenBank/DDBJ whole genome shotgun (WGS) entry which is preliminary data.</text>
</comment>
<protein>
    <submittedName>
        <fullName evidence="2">Uncharacterized protein</fullName>
    </submittedName>
</protein>
<keyword evidence="3" id="KW-1185">Reference proteome</keyword>
<dbReference type="AlphaFoldDB" id="A0A5J9SEB1"/>
<feature type="region of interest" description="Disordered" evidence="1">
    <location>
        <begin position="1"/>
        <end position="21"/>
    </location>
</feature>
<organism evidence="2 3">
    <name type="scientific">Eragrostis curvula</name>
    <name type="common">weeping love grass</name>
    <dbReference type="NCBI Taxonomy" id="38414"/>
    <lineage>
        <taxon>Eukaryota</taxon>
        <taxon>Viridiplantae</taxon>
        <taxon>Streptophyta</taxon>
        <taxon>Embryophyta</taxon>
        <taxon>Tracheophyta</taxon>
        <taxon>Spermatophyta</taxon>
        <taxon>Magnoliopsida</taxon>
        <taxon>Liliopsida</taxon>
        <taxon>Poales</taxon>
        <taxon>Poaceae</taxon>
        <taxon>PACMAD clade</taxon>
        <taxon>Chloridoideae</taxon>
        <taxon>Eragrostideae</taxon>
        <taxon>Eragrostidinae</taxon>
        <taxon>Eragrostis</taxon>
    </lineage>
</organism>
<sequence>MREEEESRMQPRMNCRPPPALLRSSDSLASVGGSGRSLIAGRQVHPWLHIALFLSRMAHPPRRLTELLPDPISLRSTACARICKYEKKNGRSEIKV</sequence>
<dbReference type="Gramene" id="TVT97096">
    <property type="protein sequence ID" value="TVT97096"/>
    <property type="gene ID" value="EJB05_57667"/>
</dbReference>
<evidence type="ECO:0000313" key="2">
    <source>
        <dbReference type="EMBL" id="TVT97096.1"/>
    </source>
</evidence>
<proteinExistence type="predicted"/>
<dbReference type="Proteomes" id="UP000324897">
    <property type="component" value="Unassembled WGS sequence"/>
</dbReference>
<accession>A0A5J9SEB1</accession>
<gene>
    <name evidence="2" type="ORF">EJB05_57667</name>
</gene>
<reference evidence="2 3" key="1">
    <citation type="journal article" date="2019" name="Sci. Rep.">
        <title>A high-quality genome of Eragrostis curvula grass provides insights into Poaceae evolution and supports new strategies to enhance forage quality.</title>
        <authorList>
            <person name="Carballo J."/>
            <person name="Santos B.A.C.M."/>
            <person name="Zappacosta D."/>
            <person name="Garbus I."/>
            <person name="Selva J.P."/>
            <person name="Gallo C.A."/>
            <person name="Diaz A."/>
            <person name="Albertini E."/>
            <person name="Caccamo M."/>
            <person name="Echenique V."/>
        </authorList>
    </citation>
    <scope>NUCLEOTIDE SEQUENCE [LARGE SCALE GENOMIC DNA]</scope>
    <source>
        <strain evidence="3">cv. Victoria</strain>
        <tissue evidence="2">Leaf</tissue>
    </source>
</reference>
<evidence type="ECO:0000313" key="3">
    <source>
        <dbReference type="Proteomes" id="UP000324897"/>
    </source>
</evidence>